<dbReference type="EMBL" id="JBIAMX010000005">
    <property type="protein sequence ID" value="MFF0543488.1"/>
    <property type="molecule type" value="Genomic_DNA"/>
</dbReference>
<proteinExistence type="predicted"/>
<feature type="signal peptide" evidence="1">
    <location>
        <begin position="1"/>
        <end position="24"/>
    </location>
</feature>
<accession>A0ABW6PMC0</accession>
<name>A0ABW6PMC0_9NOCA</name>
<evidence type="ECO:0000313" key="2">
    <source>
        <dbReference type="EMBL" id="MFF0543488.1"/>
    </source>
</evidence>
<evidence type="ECO:0000313" key="3">
    <source>
        <dbReference type="Proteomes" id="UP001601444"/>
    </source>
</evidence>
<dbReference type="PROSITE" id="PS51257">
    <property type="entry name" value="PROKAR_LIPOPROTEIN"/>
    <property type="match status" value="1"/>
</dbReference>
<dbReference type="RefSeq" id="WP_387700116.1">
    <property type="nucleotide sequence ID" value="NZ_JBIAMX010000005.1"/>
</dbReference>
<organism evidence="2 3">
    <name type="scientific">Nocardia thailandica</name>
    <dbReference type="NCBI Taxonomy" id="257275"/>
    <lineage>
        <taxon>Bacteria</taxon>
        <taxon>Bacillati</taxon>
        <taxon>Actinomycetota</taxon>
        <taxon>Actinomycetes</taxon>
        <taxon>Mycobacteriales</taxon>
        <taxon>Nocardiaceae</taxon>
        <taxon>Nocardia</taxon>
    </lineage>
</organism>
<dbReference type="Proteomes" id="UP001601444">
    <property type="component" value="Unassembled WGS sequence"/>
</dbReference>
<reference evidence="2 3" key="1">
    <citation type="submission" date="2024-10" db="EMBL/GenBank/DDBJ databases">
        <title>The Natural Products Discovery Center: Release of the First 8490 Sequenced Strains for Exploring Actinobacteria Biosynthetic Diversity.</title>
        <authorList>
            <person name="Kalkreuter E."/>
            <person name="Kautsar S.A."/>
            <person name="Yang D."/>
            <person name="Bader C.D."/>
            <person name="Teijaro C.N."/>
            <person name="Fluegel L."/>
            <person name="Davis C.M."/>
            <person name="Simpson J.R."/>
            <person name="Lauterbach L."/>
            <person name="Steele A.D."/>
            <person name="Gui C."/>
            <person name="Meng S."/>
            <person name="Li G."/>
            <person name="Viehrig K."/>
            <person name="Ye F."/>
            <person name="Su P."/>
            <person name="Kiefer A.F."/>
            <person name="Nichols A."/>
            <person name="Cepeda A.J."/>
            <person name="Yan W."/>
            <person name="Fan B."/>
            <person name="Jiang Y."/>
            <person name="Adhikari A."/>
            <person name="Zheng C.-J."/>
            <person name="Schuster L."/>
            <person name="Cowan T.M."/>
            <person name="Smanski M.J."/>
            <person name="Chevrette M.G."/>
            <person name="De Carvalho L.P.S."/>
            <person name="Shen B."/>
        </authorList>
    </citation>
    <scope>NUCLEOTIDE SEQUENCE [LARGE SCALE GENOMIC DNA]</scope>
    <source>
        <strain evidence="2 3">NPDC004045</strain>
    </source>
</reference>
<keyword evidence="1" id="KW-0732">Signal</keyword>
<keyword evidence="3" id="KW-1185">Reference proteome</keyword>
<comment type="caution">
    <text evidence="2">The sequence shown here is derived from an EMBL/GenBank/DDBJ whole genome shotgun (WGS) entry which is preliminary data.</text>
</comment>
<evidence type="ECO:0008006" key="4">
    <source>
        <dbReference type="Google" id="ProtNLM"/>
    </source>
</evidence>
<feature type="chain" id="PRO_5045262344" description="Lipoprotein" evidence="1">
    <location>
        <begin position="25"/>
        <end position="143"/>
    </location>
</feature>
<protein>
    <recommendedName>
        <fullName evidence="4">Lipoprotein</fullName>
    </recommendedName>
</protein>
<sequence length="143" mass="14524">MTSTPRRALAATAAALLCSLSACGSTEDGAPQPNSAVVPEAAGGVPGHAFTADPTLVDPRPLSPMSWSRGKGDTVVLAFQAGNPECYGIDAKTVETAEAVTVTLTTGTRADAQGKMCTMNLVFGTTTVNLKSPLGSREVRSTA</sequence>
<gene>
    <name evidence="2" type="ORF">ACFYTF_11700</name>
</gene>
<evidence type="ECO:0000256" key="1">
    <source>
        <dbReference type="SAM" id="SignalP"/>
    </source>
</evidence>